<evidence type="ECO:0000313" key="4">
    <source>
        <dbReference type="Proteomes" id="UP001596222"/>
    </source>
</evidence>
<keyword evidence="2" id="KW-0812">Transmembrane</keyword>
<feature type="transmembrane region" description="Helical" evidence="2">
    <location>
        <begin position="46"/>
        <end position="67"/>
    </location>
</feature>
<reference evidence="4" key="1">
    <citation type="journal article" date="2019" name="Int. J. Syst. Evol. Microbiol.">
        <title>The Global Catalogue of Microorganisms (GCM) 10K type strain sequencing project: providing services to taxonomists for standard genome sequencing and annotation.</title>
        <authorList>
            <consortium name="The Broad Institute Genomics Platform"/>
            <consortium name="The Broad Institute Genome Sequencing Center for Infectious Disease"/>
            <person name="Wu L."/>
            <person name="Ma J."/>
        </authorList>
    </citation>
    <scope>NUCLEOTIDE SEQUENCE [LARGE SCALE GENOMIC DNA]</scope>
    <source>
        <strain evidence="4">CGMCC 4.1641</strain>
    </source>
</reference>
<dbReference type="EMBL" id="JBHSKJ010000002">
    <property type="protein sequence ID" value="MFC5143765.1"/>
    <property type="molecule type" value="Genomic_DNA"/>
</dbReference>
<dbReference type="RefSeq" id="WP_382037086.1">
    <property type="nucleotide sequence ID" value="NZ_JBHSKJ010000002.1"/>
</dbReference>
<evidence type="ECO:0000256" key="1">
    <source>
        <dbReference type="SAM" id="MobiDB-lite"/>
    </source>
</evidence>
<keyword evidence="2" id="KW-0472">Membrane</keyword>
<feature type="compositionally biased region" description="Pro residues" evidence="1">
    <location>
        <begin position="7"/>
        <end position="27"/>
    </location>
</feature>
<protein>
    <recommendedName>
        <fullName evidence="5">Lipoprotein</fullName>
    </recommendedName>
</protein>
<name>A0ABV9ZTI1_9ACTN</name>
<organism evidence="3 4">
    <name type="scientific">Streptomyces aureoversilis</name>
    <dbReference type="NCBI Taxonomy" id="67277"/>
    <lineage>
        <taxon>Bacteria</taxon>
        <taxon>Bacillati</taxon>
        <taxon>Actinomycetota</taxon>
        <taxon>Actinomycetes</taxon>
        <taxon>Kitasatosporales</taxon>
        <taxon>Streptomycetaceae</taxon>
        <taxon>Streptomyces</taxon>
    </lineage>
</organism>
<gene>
    <name evidence="3" type="ORF">ACFPP6_03545</name>
</gene>
<proteinExistence type="predicted"/>
<keyword evidence="2" id="KW-1133">Transmembrane helix</keyword>
<feature type="region of interest" description="Disordered" evidence="1">
    <location>
        <begin position="1"/>
        <end position="44"/>
    </location>
</feature>
<comment type="caution">
    <text evidence="3">The sequence shown here is derived from an EMBL/GenBank/DDBJ whole genome shotgun (WGS) entry which is preliminary data.</text>
</comment>
<accession>A0ABV9ZTI1</accession>
<evidence type="ECO:0008006" key="5">
    <source>
        <dbReference type="Google" id="ProtNLM"/>
    </source>
</evidence>
<dbReference type="Proteomes" id="UP001596222">
    <property type="component" value="Unassembled WGS sequence"/>
</dbReference>
<sequence length="260" mass="27788">MNETNEPPQPPMQPSQPPMQPSQPPMQPSQLPVQPYGQPSGKGKTIGIGAGVLAVLAGLVGGGLYMVSGNDDKTGAYTIDMPQTLADGEYKQLPGKKGEKDLDAEDRTEMKKLGLEKVEGDNAGYRNDKKQGLQVIGFYGAIPDPAKSVDKMIKEMAKDDGDAAPSPGDEVKRGEYKDYRPGGFDGAVLKCKQDTMAFTVVDTKFSQTTSQCIWGDKGTVGLVISHSMGTGGDTRQSDGLPADKLAELTTKIRNEVRKPK</sequence>
<keyword evidence="4" id="KW-1185">Reference proteome</keyword>
<evidence type="ECO:0000256" key="2">
    <source>
        <dbReference type="SAM" id="Phobius"/>
    </source>
</evidence>
<evidence type="ECO:0000313" key="3">
    <source>
        <dbReference type="EMBL" id="MFC5143765.1"/>
    </source>
</evidence>